<proteinExistence type="predicted"/>
<dbReference type="EMBL" id="LMTR01000091">
    <property type="protein sequence ID" value="KWT64593.1"/>
    <property type="molecule type" value="Genomic_DNA"/>
</dbReference>
<comment type="caution">
    <text evidence="1">The sequence shown here is derived from an EMBL/GenBank/DDBJ whole genome shotgun (WGS) entry which is preliminary data.</text>
</comment>
<sequence>MKWKGAPELSSKDGKYKMKVRGRLNVDYNAIDQDRNITNSPDVSAAELRRARLGVEGVIAEDTKYKFEVDFASDTTSVKDAFFEYTGWGPDFRLRVGNFKTFNSLEHIMSANYIEFMERAAFIEAFGLDRQVGIGALYVRDHFTLAAGLYGPTVSNQVDWLQDMKTGAARITVAPINEEGHVLHLAASWRQRHGAQELRTNIAPNNDQFFNYRARGANLHLANRFVATPAIFNRDTFWGLEAAYVWGPWSIQGEYAQLNGDVAPLFAGQDPTYNGWYVEAGWFLTSETRPYKEGEFVRQKVLNPVNEGGYGAWQLVARYDALNLKDNATTIAACATCGIQNTWQAGVNWWLNDYTRVMLNYGESSIEGGFLAGANRNDGAKIKGFGSRLQIDW</sequence>
<keyword evidence="2" id="KW-1185">Reference proteome</keyword>
<evidence type="ECO:0000313" key="1">
    <source>
        <dbReference type="EMBL" id="KWT64593.1"/>
    </source>
</evidence>
<name>A0A109B9B6_HYPSL</name>
<accession>A0A109B9B6</accession>
<dbReference type="Proteomes" id="UP000059074">
    <property type="component" value="Unassembled WGS sequence"/>
</dbReference>
<reference evidence="1 2" key="1">
    <citation type="submission" date="2015-10" db="EMBL/GenBank/DDBJ databases">
        <title>Transcriptomic analysis of a linuron degrading triple-species bacterial consortium.</title>
        <authorList>
            <person name="Albers P."/>
        </authorList>
    </citation>
    <scope>NUCLEOTIDE SEQUENCE [LARGE SCALE GENOMIC DNA]</scope>
    <source>
        <strain evidence="1 2">WDL6</strain>
    </source>
</reference>
<organism evidence="1 2">
    <name type="scientific">Hyphomicrobium sulfonivorans</name>
    <dbReference type="NCBI Taxonomy" id="121290"/>
    <lineage>
        <taxon>Bacteria</taxon>
        <taxon>Pseudomonadati</taxon>
        <taxon>Pseudomonadota</taxon>
        <taxon>Alphaproteobacteria</taxon>
        <taxon>Hyphomicrobiales</taxon>
        <taxon>Hyphomicrobiaceae</taxon>
        <taxon>Hyphomicrobium</taxon>
    </lineage>
</organism>
<dbReference type="STRING" id="121290.APY04_3261"/>
<dbReference type="InterPro" id="IPR023614">
    <property type="entry name" value="Porin_dom_sf"/>
</dbReference>
<evidence type="ECO:0000313" key="2">
    <source>
        <dbReference type="Proteomes" id="UP000059074"/>
    </source>
</evidence>
<dbReference type="Pfam" id="PF07396">
    <property type="entry name" value="Porin_O_P"/>
    <property type="match status" value="1"/>
</dbReference>
<protein>
    <submittedName>
        <fullName evidence="1">Phosphate-specific outer membrane porin OprP</fullName>
    </submittedName>
</protein>
<dbReference type="AlphaFoldDB" id="A0A109B9B6"/>
<dbReference type="PATRIC" id="fig|121290.4.peg.2104"/>
<dbReference type="SUPFAM" id="SSF56935">
    <property type="entry name" value="Porins"/>
    <property type="match status" value="1"/>
</dbReference>
<dbReference type="Gene3D" id="2.40.160.10">
    <property type="entry name" value="Porin"/>
    <property type="match status" value="1"/>
</dbReference>
<gene>
    <name evidence="1" type="ORF">APY04_3261</name>
</gene>
<dbReference type="InterPro" id="IPR010870">
    <property type="entry name" value="Porin_O/P"/>
</dbReference>